<dbReference type="GO" id="GO:0071555">
    <property type="term" value="P:cell wall organization"/>
    <property type="evidence" value="ECO:0007669"/>
    <property type="project" value="UniProtKB-KW"/>
</dbReference>
<evidence type="ECO:0000259" key="8">
    <source>
        <dbReference type="PROSITE" id="PS51762"/>
    </source>
</evidence>
<dbReference type="EMBL" id="OIVN01006427">
    <property type="protein sequence ID" value="SPD32933.1"/>
    <property type="molecule type" value="Genomic_DNA"/>
</dbReference>
<keyword evidence="2 7" id="KW-0052">Apoplast</keyword>
<dbReference type="InterPro" id="IPR044791">
    <property type="entry name" value="Beta-glucanase/XTH"/>
</dbReference>
<sequence>MAGSPQSTPSGIGSWSGRSGVFRGKEIGSDESGNYVHVSIGFGSKRDFCVIGKEDKIGGRASRRAVAIYGDAWRLVKERDKEERRNKSLAGSHGGYEEREEVFMVDGIPIRVHRNNADKGIAFPQWQPMTIQITLWNGESWATGGGRKKIDWSKAPFIASFRDYKIDACVWTGNLGSCRATNNSNWWNNKWFSRLTPMHRRLLNWVRKQHMYYDYCQDKRRFGNKLPKECSLPN</sequence>
<dbReference type="Pfam" id="PF00722">
    <property type="entry name" value="Glyco_hydro_16"/>
    <property type="match status" value="1"/>
</dbReference>
<keyword evidence="5 7" id="KW-0378">Hydrolase</keyword>
<proteinExistence type="inferred from homology"/>
<dbReference type="GO" id="GO:0048046">
    <property type="term" value="C:apoplast"/>
    <property type="evidence" value="ECO:0007669"/>
    <property type="project" value="UniProtKB-SubCell"/>
</dbReference>
<dbReference type="InterPro" id="IPR010713">
    <property type="entry name" value="XET_C"/>
</dbReference>
<dbReference type="PANTHER" id="PTHR31062">
    <property type="entry name" value="XYLOGLUCAN ENDOTRANSGLUCOSYLASE/HYDROLASE PROTEIN 8-RELATED"/>
    <property type="match status" value="1"/>
</dbReference>
<keyword evidence="6 7" id="KW-0326">Glycosidase</keyword>
<dbReference type="GO" id="GO:0044042">
    <property type="term" value="P:glucan metabolic process"/>
    <property type="evidence" value="ECO:0007669"/>
    <property type="project" value="InterPro"/>
</dbReference>
<keyword evidence="7" id="KW-0961">Cell wall biogenesis/degradation</keyword>
<dbReference type="Pfam" id="PF06955">
    <property type="entry name" value="XET_C"/>
    <property type="match status" value="1"/>
</dbReference>
<evidence type="ECO:0000256" key="1">
    <source>
        <dbReference type="ARBA" id="ARBA00022512"/>
    </source>
</evidence>
<dbReference type="SUPFAM" id="SSF49899">
    <property type="entry name" value="Concanavalin A-like lectins/glucanases"/>
    <property type="match status" value="1"/>
</dbReference>
<evidence type="ECO:0000313" key="9">
    <source>
        <dbReference type="EMBL" id="SPD32933.1"/>
    </source>
</evidence>
<name>A0A2N9J8S1_FAGSY</name>
<comment type="subcellular location">
    <subcellularLocation>
        <location evidence="7">Secreted</location>
        <location evidence="7">Cell wall</location>
    </subcellularLocation>
    <subcellularLocation>
        <location evidence="7">Secreted</location>
        <location evidence="7">Extracellular space</location>
        <location evidence="7">Apoplast</location>
    </subcellularLocation>
</comment>
<comment type="similarity">
    <text evidence="7">Belongs to the glycosyl hydrolase 16 family.</text>
</comment>
<evidence type="ECO:0000256" key="3">
    <source>
        <dbReference type="ARBA" id="ARBA00022525"/>
    </source>
</evidence>
<dbReference type="InterPro" id="IPR013320">
    <property type="entry name" value="ConA-like_dom_sf"/>
</dbReference>
<dbReference type="GO" id="GO:0016762">
    <property type="term" value="F:xyloglucan:xyloglucosyl transferase activity"/>
    <property type="evidence" value="ECO:0007669"/>
    <property type="project" value="UniProtKB-EC"/>
</dbReference>
<evidence type="ECO:0000256" key="7">
    <source>
        <dbReference type="RuleBase" id="RU361120"/>
    </source>
</evidence>
<gene>
    <name evidence="9" type="ORF">FSB_LOCUS60815</name>
</gene>
<dbReference type="InterPro" id="IPR000757">
    <property type="entry name" value="Beta-glucanase-like"/>
</dbReference>
<feature type="domain" description="GH16" evidence="8">
    <location>
        <begin position="1"/>
        <end position="161"/>
    </location>
</feature>
<evidence type="ECO:0000256" key="5">
    <source>
        <dbReference type="ARBA" id="ARBA00022801"/>
    </source>
</evidence>
<reference evidence="9" key="1">
    <citation type="submission" date="2018-02" db="EMBL/GenBank/DDBJ databases">
        <authorList>
            <person name="Cohen D.B."/>
            <person name="Kent A.D."/>
        </authorList>
    </citation>
    <scope>NUCLEOTIDE SEQUENCE</scope>
</reference>
<keyword evidence="4 7" id="KW-0808">Transferase</keyword>
<dbReference type="Gene3D" id="2.60.120.200">
    <property type="match status" value="1"/>
</dbReference>
<accession>A0A2N9J8S1</accession>
<organism evidence="9">
    <name type="scientific">Fagus sylvatica</name>
    <name type="common">Beechnut</name>
    <dbReference type="NCBI Taxonomy" id="28930"/>
    <lineage>
        <taxon>Eukaryota</taxon>
        <taxon>Viridiplantae</taxon>
        <taxon>Streptophyta</taxon>
        <taxon>Embryophyta</taxon>
        <taxon>Tracheophyta</taxon>
        <taxon>Spermatophyta</taxon>
        <taxon>Magnoliopsida</taxon>
        <taxon>eudicotyledons</taxon>
        <taxon>Gunneridae</taxon>
        <taxon>Pentapetalae</taxon>
        <taxon>rosids</taxon>
        <taxon>fabids</taxon>
        <taxon>Fagales</taxon>
        <taxon>Fagaceae</taxon>
        <taxon>Fagus</taxon>
    </lineage>
</organism>
<protein>
    <recommendedName>
        <fullName evidence="7">Xyloglucan endotransglucosylase/hydrolase</fullName>
        <ecNumber evidence="7">2.4.1.207</ecNumber>
    </recommendedName>
</protein>
<keyword evidence="3 7" id="KW-0964">Secreted</keyword>
<dbReference type="AlphaFoldDB" id="A0A2N9J8S1"/>
<comment type="function">
    <text evidence="7">Catalyzes xyloglucan endohydrolysis (XEH) and/or endotransglycosylation (XET). Cleaves and religates xyloglucan polymers, an essential constituent of the primary cell wall, and thereby participates in cell wall construction of growing tissues.</text>
</comment>
<dbReference type="GO" id="GO:0004553">
    <property type="term" value="F:hydrolase activity, hydrolyzing O-glycosyl compounds"/>
    <property type="evidence" value="ECO:0007669"/>
    <property type="project" value="InterPro"/>
</dbReference>
<evidence type="ECO:0000256" key="6">
    <source>
        <dbReference type="ARBA" id="ARBA00023295"/>
    </source>
</evidence>
<keyword evidence="1 7" id="KW-0134">Cell wall</keyword>
<dbReference type="EC" id="2.4.1.207" evidence="7"/>
<evidence type="ECO:0000256" key="4">
    <source>
        <dbReference type="ARBA" id="ARBA00022679"/>
    </source>
</evidence>
<comment type="PTM">
    <text evidence="7">Contains at least one intrachain disulfide bond essential for its enzymatic activity.</text>
</comment>
<dbReference type="PROSITE" id="PS51762">
    <property type="entry name" value="GH16_2"/>
    <property type="match status" value="1"/>
</dbReference>
<evidence type="ECO:0000256" key="2">
    <source>
        <dbReference type="ARBA" id="ARBA00022523"/>
    </source>
</evidence>